<comment type="similarity">
    <text evidence="3 10">Belongs to the phytosulfokine family.</text>
</comment>
<comment type="PTM">
    <text evidence="10">PSK-alpha is produced by endopeptidase digestion. PSK-beta is produced from PSK-alpha by exopeptidase digestion.</text>
</comment>
<keyword evidence="8 10" id="KW-0221">Differentiation</keyword>
<dbReference type="PANTHER" id="PTHR33285:SF32">
    <property type="entry name" value="PHYTOSULFOKINES 5"/>
    <property type="match status" value="1"/>
</dbReference>
<name>A0A0D3HRF8_9ORYZ</name>
<dbReference type="GO" id="GO:0008083">
    <property type="term" value="F:growth factor activity"/>
    <property type="evidence" value="ECO:0007669"/>
    <property type="project" value="UniProtKB-UniRule"/>
</dbReference>
<keyword evidence="5 10" id="KW-0964">Secreted</keyword>
<evidence type="ECO:0000313" key="12">
    <source>
        <dbReference type="Proteomes" id="UP000026960"/>
    </source>
</evidence>
<dbReference type="InterPro" id="IPR009438">
    <property type="entry name" value="Phytosulfokine"/>
</dbReference>
<dbReference type="PANTHER" id="PTHR33285">
    <property type="entry name" value="PHYTOSULFOKINES 3"/>
    <property type="match status" value="1"/>
</dbReference>
<sequence length="102" mass="10998">MRPIGRRSSPPVAAALALLLLLVLFFFSHCASAARPLPASAAAELVLQDGATGNGDEVSELMGAAEEEAAGLCEEGNEECVERRMLRDAHLDYIYTQKRNRP</sequence>
<keyword evidence="12" id="KW-1185">Reference proteome</keyword>
<dbReference type="eggNOG" id="ENOG502S9S0">
    <property type="taxonomic scope" value="Eukaryota"/>
</dbReference>
<dbReference type="Gramene" id="OBART12G02920.1">
    <property type="protein sequence ID" value="OBART12G02920.1"/>
    <property type="gene ID" value="OBART12G02920"/>
</dbReference>
<evidence type="ECO:0000256" key="5">
    <source>
        <dbReference type="ARBA" id="ARBA00022525"/>
    </source>
</evidence>
<keyword evidence="9 10" id="KW-0339">Growth factor</keyword>
<reference evidence="11" key="1">
    <citation type="journal article" date="2009" name="Rice">
        <title>De Novo Next Generation Sequencing of Plant Genomes.</title>
        <authorList>
            <person name="Rounsley S."/>
            <person name="Marri P.R."/>
            <person name="Yu Y."/>
            <person name="He R."/>
            <person name="Sisneros N."/>
            <person name="Goicoechea J.L."/>
            <person name="Lee S.J."/>
            <person name="Angelova A."/>
            <person name="Kudrna D."/>
            <person name="Luo M."/>
            <person name="Affourtit J."/>
            <person name="Desany B."/>
            <person name="Knight J."/>
            <person name="Niazi F."/>
            <person name="Egholm M."/>
            <person name="Wing R.A."/>
        </authorList>
    </citation>
    <scope>NUCLEOTIDE SEQUENCE [LARGE SCALE GENOMIC DNA]</scope>
    <source>
        <strain evidence="11">cv. IRGC 105608</strain>
    </source>
</reference>
<evidence type="ECO:0000256" key="3">
    <source>
        <dbReference type="ARBA" id="ARBA00010781"/>
    </source>
</evidence>
<comment type="subcellular location">
    <subcellularLocation>
        <location evidence="2 10">Secreted</location>
    </subcellularLocation>
</comment>
<keyword evidence="4 10" id="KW-0217">Developmental protein</keyword>
<dbReference type="HOGENOM" id="CLU_132277_0_0_1"/>
<evidence type="ECO:0000256" key="6">
    <source>
        <dbReference type="ARBA" id="ARBA00022641"/>
    </source>
</evidence>
<keyword evidence="7 10" id="KW-0732">Signal</keyword>
<evidence type="ECO:0000256" key="1">
    <source>
        <dbReference type="ARBA" id="ARBA00003158"/>
    </source>
</evidence>
<accession>A0A0D3HRF8</accession>
<dbReference type="STRING" id="65489.A0A0D3HRF8"/>
<dbReference type="GO" id="GO:0005576">
    <property type="term" value="C:extracellular region"/>
    <property type="evidence" value="ECO:0007669"/>
    <property type="project" value="UniProtKB-SubCell"/>
</dbReference>
<evidence type="ECO:0000256" key="7">
    <source>
        <dbReference type="ARBA" id="ARBA00022729"/>
    </source>
</evidence>
<comment type="function">
    <text evidence="1 10">Promotes plant cell differentiation, organogenesis and somatic embryogenesis as well as cell proliferation.</text>
</comment>
<dbReference type="Pfam" id="PF06404">
    <property type="entry name" value="PSK"/>
    <property type="match status" value="1"/>
</dbReference>
<reference evidence="11" key="2">
    <citation type="submission" date="2015-03" db="UniProtKB">
        <authorList>
            <consortium name="EnsemblPlants"/>
        </authorList>
    </citation>
    <scope>IDENTIFICATION</scope>
</reference>
<evidence type="ECO:0000256" key="9">
    <source>
        <dbReference type="ARBA" id="ARBA00023030"/>
    </source>
</evidence>
<feature type="chain" id="PRO_5031591288" description="Phytosulfokine" evidence="10">
    <location>
        <begin position="34"/>
        <end position="102"/>
    </location>
</feature>
<protein>
    <recommendedName>
        <fullName evidence="10">Phytosulfokine</fullName>
    </recommendedName>
    <component>
        <recommendedName>
            <fullName evidence="10">Phytosulfokine-alpha</fullName>
            <shortName evidence="10">PSK-alpha</shortName>
            <shortName evidence="10">Phytosulfokine-a</shortName>
        </recommendedName>
    </component>
    <component>
        <recommendedName>
            <fullName evidence="10">Phytosulfokine-beta</fullName>
            <shortName evidence="10">PSK-beta</shortName>
            <shortName evidence="10">Phytosulfokine-b</shortName>
        </recommendedName>
    </component>
</protein>
<evidence type="ECO:0000313" key="11">
    <source>
        <dbReference type="EnsemblPlants" id="OBART12G02920.1"/>
    </source>
</evidence>
<organism evidence="11">
    <name type="scientific">Oryza barthii</name>
    <dbReference type="NCBI Taxonomy" id="65489"/>
    <lineage>
        <taxon>Eukaryota</taxon>
        <taxon>Viridiplantae</taxon>
        <taxon>Streptophyta</taxon>
        <taxon>Embryophyta</taxon>
        <taxon>Tracheophyta</taxon>
        <taxon>Spermatophyta</taxon>
        <taxon>Magnoliopsida</taxon>
        <taxon>Liliopsida</taxon>
        <taxon>Poales</taxon>
        <taxon>Poaceae</taxon>
        <taxon>BOP clade</taxon>
        <taxon>Oryzoideae</taxon>
        <taxon>Oryzeae</taxon>
        <taxon>Oryzinae</taxon>
        <taxon>Oryza</taxon>
    </lineage>
</organism>
<evidence type="ECO:0000256" key="4">
    <source>
        <dbReference type="ARBA" id="ARBA00022473"/>
    </source>
</evidence>
<dbReference type="EnsemblPlants" id="OBART12G02920.1">
    <property type="protein sequence ID" value="OBART12G02920.1"/>
    <property type="gene ID" value="OBART12G02920"/>
</dbReference>
<evidence type="ECO:0000256" key="8">
    <source>
        <dbReference type="ARBA" id="ARBA00022782"/>
    </source>
</evidence>
<proteinExistence type="inferred from homology"/>
<dbReference type="PaxDb" id="65489-OBART12G02920.1"/>
<dbReference type="AlphaFoldDB" id="A0A0D3HRF8"/>
<keyword evidence="6 10" id="KW-0765">Sulfation</keyword>
<evidence type="ECO:0000256" key="10">
    <source>
        <dbReference type="RuleBase" id="RU368031"/>
    </source>
</evidence>
<dbReference type="GO" id="GO:0008283">
    <property type="term" value="P:cell population proliferation"/>
    <property type="evidence" value="ECO:0007669"/>
    <property type="project" value="UniProtKB-UniRule"/>
</dbReference>
<comment type="PTM">
    <text evidence="10">Sulfation is important for activity and for the binding to a putative membrane receptor.</text>
</comment>
<dbReference type="Proteomes" id="UP000026960">
    <property type="component" value="Chromosome 12"/>
</dbReference>
<evidence type="ECO:0000256" key="2">
    <source>
        <dbReference type="ARBA" id="ARBA00004613"/>
    </source>
</evidence>
<dbReference type="GO" id="GO:0030154">
    <property type="term" value="P:cell differentiation"/>
    <property type="evidence" value="ECO:0007669"/>
    <property type="project" value="UniProtKB-UniRule"/>
</dbReference>
<feature type="signal peptide" evidence="10">
    <location>
        <begin position="1"/>
        <end position="33"/>
    </location>
</feature>